<dbReference type="InterPro" id="IPR027417">
    <property type="entry name" value="P-loop_NTPase"/>
</dbReference>
<dbReference type="GO" id="GO:0016787">
    <property type="term" value="F:hydrolase activity"/>
    <property type="evidence" value="ECO:0007669"/>
    <property type="project" value="UniProtKB-KW"/>
</dbReference>
<dbReference type="PROSITE" id="PS51192">
    <property type="entry name" value="HELICASE_ATP_BIND_1"/>
    <property type="match status" value="1"/>
</dbReference>
<feature type="domain" description="Helicase ATP-binding" evidence="6">
    <location>
        <begin position="23"/>
        <end position="192"/>
    </location>
</feature>
<comment type="similarity">
    <text evidence="5">Belongs to the DEAD box helicase family.</text>
</comment>
<dbReference type="PROSITE" id="PS51194">
    <property type="entry name" value="HELICASE_CTER"/>
    <property type="match status" value="1"/>
</dbReference>
<dbReference type="InterPro" id="IPR011545">
    <property type="entry name" value="DEAD/DEAH_box_helicase_dom"/>
</dbReference>
<dbReference type="AlphaFoldDB" id="A0AA37HWS1"/>
<evidence type="ECO:0000313" key="9">
    <source>
        <dbReference type="Proteomes" id="UP000887043"/>
    </source>
</evidence>
<keyword evidence="2" id="KW-0378">Hydrolase</keyword>
<evidence type="ECO:0000256" key="5">
    <source>
        <dbReference type="ARBA" id="ARBA00038437"/>
    </source>
</evidence>
<dbReference type="InterPro" id="IPR001650">
    <property type="entry name" value="Helicase_C-like"/>
</dbReference>
<dbReference type="SMART" id="SM00487">
    <property type="entry name" value="DEXDc"/>
    <property type="match status" value="1"/>
</dbReference>
<dbReference type="Pfam" id="PF00271">
    <property type="entry name" value="Helicase_C"/>
    <property type="match status" value="1"/>
</dbReference>
<dbReference type="InterPro" id="IPR005580">
    <property type="entry name" value="DbpA/CsdA_RNA-bd_dom"/>
</dbReference>
<accession>A0AA37HWS1</accession>
<keyword evidence="3 8" id="KW-0347">Helicase</keyword>
<evidence type="ECO:0000256" key="3">
    <source>
        <dbReference type="ARBA" id="ARBA00022806"/>
    </source>
</evidence>
<dbReference type="Pfam" id="PF03880">
    <property type="entry name" value="DbpA"/>
    <property type="match status" value="1"/>
</dbReference>
<keyword evidence="1" id="KW-0547">Nucleotide-binding</keyword>
<dbReference type="CDD" id="cd00268">
    <property type="entry name" value="DEADc"/>
    <property type="match status" value="1"/>
</dbReference>
<dbReference type="GO" id="GO:0003676">
    <property type="term" value="F:nucleic acid binding"/>
    <property type="evidence" value="ECO:0007669"/>
    <property type="project" value="InterPro"/>
</dbReference>
<dbReference type="InterPro" id="IPR012677">
    <property type="entry name" value="Nucleotide-bd_a/b_plait_sf"/>
</dbReference>
<evidence type="ECO:0000256" key="1">
    <source>
        <dbReference type="ARBA" id="ARBA00022741"/>
    </source>
</evidence>
<dbReference type="Pfam" id="PF00270">
    <property type="entry name" value="DEAD"/>
    <property type="match status" value="1"/>
</dbReference>
<dbReference type="EMBL" id="BPTR01000001">
    <property type="protein sequence ID" value="GJG27152.1"/>
    <property type="molecule type" value="Genomic_DNA"/>
</dbReference>
<dbReference type="SUPFAM" id="SSF52540">
    <property type="entry name" value="P-loop containing nucleoside triphosphate hydrolases"/>
    <property type="match status" value="1"/>
</dbReference>
<dbReference type="RefSeq" id="WP_006282352.1">
    <property type="nucleotide sequence ID" value="NZ_BPTR01000001.1"/>
</dbReference>
<gene>
    <name evidence="8" type="ORF">PRRU23_08520</name>
</gene>
<dbReference type="GO" id="GO:0003724">
    <property type="term" value="F:RNA helicase activity"/>
    <property type="evidence" value="ECO:0007669"/>
    <property type="project" value="TreeGrafter"/>
</dbReference>
<dbReference type="Gene3D" id="3.40.50.300">
    <property type="entry name" value="P-loop containing nucleotide triphosphate hydrolases"/>
    <property type="match status" value="2"/>
</dbReference>
<comment type="caution">
    <text evidence="8">The sequence shown here is derived from an EMBL/GenBank/DDBJ whole genome shotgun (WGS) entry which is preliminary data.</text>
</comment>
<dbReference type="PANTHER" id="PTHR47959:SF1">
    <property type="entry name" value="ATP-DEPENDENT RNA HELICASE DBPA"/>
    <property type="match status" value="1"/>
</dbReference>
<keyword evidence="4" id="KW-0067">ATP-binding</keyword>
<dbReference type="Gene3D" id="3.30.70.330">
    <property type="match status" value="1"/>
</dbReference>
<feature type="domain" description="Helicase C-terminal" evidence="7">
    <location>
        <begin position="216"/>
        <end position="377"/>
    </location>
</feature>
<proteinExistence type="inferred from homology"/>
<evidence type="ECO:0000313" key="8">
    <source>
        <dbReference type="EMBL" id="GJG27152.1"/>
    </source>
</evidence>
<dbReference type="GO" id="GO:0005829">
    <property type="term" value="C:cytosol"/>
    <property type="evidence" value="ECO:0007669"/>
    <property type="project" value="TreeGrafter"/>
</dbReference>
<reference evidence="8" key="1">
    <citation type="submission" date="2021-08" db="EMBL/GenBank/DDBJ databases">
        <title>Prevotella lacticifex sp. nov., isolated from rumen of cow.</title>
        <authorList>
            <person name="Shinkai T."/>
            <person name="Ikeyama N."/>
            <person name="Kumagai M."/>
            <person name="Ohmori H."/>
            <person name="Sakamoto M."/>
            <person name="Ohkuma M."/>
            <person name="Mitsumori M."/>
        </authorList>
    </citation>
    <scope>NUCLEOTIDE SEQUENCE</scope>
    <source>
        <strain evidence="8">DSM 11371</strain>
    </source>
</reference>
<dbReference type="GO" id="GO:0005524">
    <property type="term" value="F:ATP binding"/>
    <property type="evidence" value="ECO:0007669"/>
    <property type="project" value="UniProtKB-KW"/>
</dbReference>
<organism evidence="8 9">
    <name type="scientific">Segatella bryantii</name>
    <name type="common">Prevotella bryantii</name>
    <dbReference type="NCBI Taxonomy" id="77095"/>
    <lineage>
        <taxon>Bacteria</taxon>
        <taxon>Pseudomonadati</taxon>
        <taxon>Bacteroidota</taxon>
        <taxon>Bacteroidia</taxon>
        <taxon>Bacteroidales</taxon>
        <taxon>Prevotellaceae</taxon>
        <taxon>Segatella</taxon>
    </lineage>
</organism>
<evidence type="ECO:0000259" key="6">
    <source>
        <dbReference type="PROSITE" id="PS51192"/>
    </source>
</evidence>
<dbReference type="InterPro" id="IPR050079">
    <property type="entry name" value="DEAD_box_RNA_helicase"/>
</dbReference>
<dbReference type="InterPro" id="IPR044742">
    <property type="entry name" value="DEAD/DEAH_RhlB"/>
</dbReference>
<sequence>MKIQEIINKLGITPNAMQEESIDAVLHHRDNITILSPTGSGKTLAYLLPLTQLVSEDCNEVQAVIIVPGRELALQSSTVLNNMKCGLRSMAVYGGRPTMDEHRMMRKVQPQILFGTPGRLNDHLDKGNFLSDTVKFIIIDEFDKCLEMGFHEEMQNLISKLPEKARQILLSATPAEEMREQHIINTRFKTLNYLQDEEQVPARVRIYKVDSPEKDKLQTLAYLLSSFKGKSTIVFLNYRDSVERTVKYLQEQGFSTSFFHGGLEQKQREAALYKFSNGSVNILVATDLASRGLDIPNIDNIVHYHIPESEDGYIHRVGRTARWEAKGKAFFLLGPGEVVPDYVDEEVEEYEIPEETVAFRKEHDKFEVFPALMATIYIGKGKKDKISKGDILGFLCKKAGLKGNEIGRIDIEDRFCYAAVLRSKVNIVINQTKGEKIKGIRTVVEKVK</sequence>
<evidence type="ECO:0000256" key="2">
    <source>
        <dbReference type="ARBA" id="ARBA00022801"/>
    </source>
</evidence>
<protein>
    <submittedName>
        <fullName evidence="8">Helicase</fullName>
    </submittedName>
</protein>
<dbReference type="PANTHER" id="PTHR47959">
    <property type="entry name" value="ATP-DEPENDENT RNA HELICASE RHLE-RELATED"/>
    <property type="match status" value="1"/>
</dbReference>
<evidence type="ECO:0000259" key="7">
    <source>
        <dbReference type="PROSITE" id="PS51194"/>
    </source>
</evidence>
<name>A0AA37HWS1_SEGBR</name>
<dbReference type="InterPro" id="IPR014001">
    <property type="entry name" value="Helicase_ATP-bd"/>
</dbReference>
<dbReference type="CDD" id="cd18787">
    <property type="entry name" value="SF2_C_DEAD"/>
    <property type="match status" value="1"/>
</dbReference>
<dbReference type="CDD" id="cd12252">
    <property type="entry name" value="RRM_DbpA"/>
    <property type="match status" value="1"/>
</dbReference>
<dbReference type="Proteomes" id="UP000887043">
    <property type="component" value="Unassembled WGS sequence"/>
</dbReference>
<evidence type="ECO:0000256" key="4">
    <source>
        <dbReference type="ARBA" id="ARBA00022840"/>
    </source>
</evidence>
<dbReference type="SMART" id="SM00490">
    <property type="entry name" value="HELICc"/>
    <property type="match status" value="1"/>
</dbReference>